<dbReference type="Gene3D" id="3.20.20.80">
    <property type="entry name" value="Glycosidases"/>
    <property type="match status" value="1"/>
</dbReference>
<evidence type="ECO:0000259" key="5">
    <source>
        <dbReference type="Pfam" id="PF00703"/>
    </source>
</evidence>
<dbReference type="Gene3D" id="2.60.120.260">
    <property type="entry name" value="Galactose-binding domain-like"/>
    <property type="match status" value="1"/>
</dbReference>
<dbReference type="GO" id="GO:0005975">
    <property type="term" value="P:carbohydrate metabolic process"/>
    <property type="evidence" value="ECO:0007669"/>
    <property type="project" value="InterPro"/>
</dbReference>
<dbReference type="EMBL" id="CP009621">
    <property type="protein sequence ID" value="AKD02263.1"/>
    <property type="molecule type" value="Genomic_DNA"/>
</dbReference>
<accession>A0A0E3ZC57</accession>
<organism evidence="10 11">
    <name type="scientific">Pontibacter korlensis</name>
    <dbReference type="NCBI Taxonomy" id="400092"/>
    <lineage>
        <taxon>Bacteria</taxon>
        <taxon>Pseudomonadati</taxon>
        <taxon>Bacteroidota</taxon>
        <taxon>Cytophagia</taxon>
        <taxon>Cytophagales</taxon>
        <taxon>Hymenobacteraceae</taxon>
        <taxon>Pontibacter</taxon>
    </lineage>
</organism>
<dbReference type="InterPro" id="IPR008979">
    <property type="entry name" value="Galactose-bd-like_sf"/>
</dbReference>
<dbReference type="PANTHER" id="PTHR42732">
    <property type="entry name" value="BETA-GALACTOSIDASE"/>
    <property type="match status" value="1"/>
</dbReference>
<feature type="signal peptide" evidence="4">
    <location>
        <begin position="1"/>
        <end position="29"/>
    </location>
</feature>
<evidence type="ECO:0000256" key="4">
    <source>
        <dbReference type="SAM" id="SignalP"/>
    </source>
</evidence>
<dbReference type="InterPro" id="IPR006102">
    <property type="entry name" value="Ig-like_GH2"/>
</dbReference>
<dbReference type="InterPro" id="IPR013783">
    <property type="entry name" value="Ig-like_fold"/>
</dbReference>
<dbReference type="Pfam" id="PF16355">
    <property type="entry name" value="DUF4982"/>
    <property type="match status" value="1"/>
</dbReference>
<proteinExistence type="inferred from homology"/>
<dbReference type="KEGG" id="pko:PKOR_02830"/>
<evidence type="ECO:0000259" key="8">
    <source>
        <dbReference type="Pfam" id="PF16355"/>
    </source>
</evidence>
<evidence type="ECO:0000256" key="1">
    <source>
        <dbReference type="ARBA" id="ARBA00007401"/>
    </source>
</evidence>
<gene>
    <name evidence="10" type="ORF">PKOR_02830</name>
</gene>
<dbReference type="PRINTS" id="PR00132">
    <property type="entry name" value="GLHYDRLASE2"/>
</dbReference>
<dbReference type="Pfam" id="PF00703">
    <property type="entry name" value="Glyco_hydro_2"/>
    <property type="match status" value="1"/>
</dbReference>
<dbReference type="PANTHER" id="PTHR42732:SF1">
    <property type="entry name" value="BETA-MANNOSIDASE"/>
    <property type="match status" value="1"/>
</dbReference>
<dbReference type="InterPro" id="IPR006104">
    <property type="entry name" value="Glyco_hydro_2_N"/>
</dbReference>
<feature type="domain" description="DUF4982" evidence="8">
    <location>
        <begin position="634"/>
        <end position="697"/>
    </location>
</feature>
<feature type="domain" description="Glycoside hydrolase family 2" evidence="9">
    <location>
        <begin position="719"/>
        <end position="797"/>
    </location>
</feature>
<dbReference type="InterPro" id="IPR032311">
    <property type="entry name" value="DUF4982"/>
</dbReference>
<evidence type="ECO:0000259" key="6">
    <source>
        <dbReference type="Pfam" id="PF02836"/>
    </source>
</evidence>
<evidence type="ECO:0000256" key="3">
    <source>
        <dbReference type="ARBA" id="ARBA00023295"/>
    </source>
</evidence>
<evidence type="ECO:0000259" key="9">
    <source>
        <dbReference type="Pfam" id="PF18565"/>
    </source>
</evidence>
<feature type="domain" description="Glycosyl hydrolases family 2 sugar binding" evidence="7">
    <location>
        <begin position="93"/>
        <end position="199"/>
    </location>
</feature>
<dbReference type="PATRIC" id="fig|400092.3.peg.643"/>
<dbReference type="Pfam" id="PF02836">
    <property type="entry name" value="Glyco_hydro_2_C"/>
    <property type="match status" value="1"/>
</dbReference>
<protein>
    <submittedName>
        <fullName evidence="10">Beta-galactosidase</fullName>
    </submittedName>
</protein>
<dbReference type="SUPFAM" id="SSF51445">
    <property type="entry name" value="(Trans)glycosidases"/>
    <property type="match status" value="1"/>
</dbReference>
<evidence type="ECO:0000259" key="7">
    <source>
        <dbReference type="Pfam" id="PF02837"/>
    </source>
</evidence>
<dbReference type="InterPro" id="IPR036156">
    <property type="entry name" value="Beta-gal/glucu_dom_sf"/>
</dbReference>
<sequence length="809" mass="90867">MIRNKYNQSFLQFILLPLCCILLSTSCTTTMEGNSGERATSTESVQNFNEGWEFVRDVDSVAVFSSQPQGLAWEQVSLPHTARLEPIEKTEQQWQGTAFYRKSFGVPAADKGKHIALKVEAAMQVADVYLNGKHIFRHLGGYLPFYVNISDQAKYGEQNEVLVKLNNEDNPKIAPGKPLADLDFNYYSGIYRNVFLITKDKLHISDAVAANRVAGGGVLLRYENVSKQAATLQVQTEVKNDHAKQREAQVRVSLADSSGNKVGEALSEAVTVQPGEYGTFKQNINISNPKLWSPDEPYLYTLVVELLQDGQVIDKQSIRTGVKTFRFAKDGFYLNGQKLFLRGTNRHQEYPYIGYALSDNANYRDAWKIKEAGFNFVRLSHYPQSPAFMRACDELGLLVMDAIPGWQFFGDEEFQDNVIQDVRDMVRRDRNYTSVVLWEASLNESGMTAEFMQRAHKAVHEELPFNNVYTCGWLDEVYDVFIPARQHGKAPDYWNKYSKDKPLFIAEYGDWEYYAQNAGFNQKEFANLKEEERTSRQLRGFGQKRLLQQALNYQEAHNSNLQGPAVGDANWLMFDYKRGYADDIEASGIMDIVRLPKFAYYFYRSQAGPDLDAQATFHKPMVFIADYWNDPAATTVKVYSNAQEVELQLNGKVIARQRPGKDANSTHLNHPPFTFNVPQYSPGSLIAIAYVDNKKVAQAERRTPEKQAKLELWADYSGKKLQAGVNDVVFVYANVTDASGTLVPDATTPVTFTVEGDAEIVGAKTVKAEAGIAAILVKAGKQAGTIRIQAKAKGLEAGIYTLEAVGVNK</sequence>
<dbReference type="InterPro" id="IPR051913">
    <property type="entry name" value="GH2_Domain-Containing"/>
</dbReference>
<dbReference type="STRING" id="400092.PKOR_02830"/>
<feature type="domain" description="Glycoside hydrolase family 2 catalytic" evidence="6">
    <location>
        <begin position="329"/>
        <end position="510"/>
    </location>
</feature>
<dbReference type="HOGENOM" id="CLU_006501_5_1_10"/>
<comment type="similarity">
    <text evidence="1">Belongs to the glycosyl hydrolase 2 family.</text>
</comment>
<evidence type="ECO:0000313" key="10">
    <source>
        <dbReference type="EMBL" id="AKD02263.1"/>
    </source>
</evidence>
<feature type="chain" id="PRO_5002416168" evidence="4">
    <location>
        <begin position="30"/>
        <end position="809"/>
    </location>
</feature>
<feature type="domain" description="Glycoside hydrolase family 2 immunoglobulin-like beta-sandwich" evidence="5">
    <location>
        <begin position="225"/>
        <end position="322"/>
    </location>
</feature>
<dbReference type="InterPro" id="IPR006101">
    <property type="entry name" value="Glyco_hydro_2"/>
</dbReference>
<name>A0A0E3ZC57_9BACT</name>
<keyword evidence="4" id="KW-0732">Signal</keyword>
<dbReference type="Pfam" id="PF02837">
    <property type="entry name" value="Glyco_hydro_2_N"/>
    <property type="match status" value="1"/>
</dbReference>
<dbReference type="InterPro" id="IPR040605">
    <property type="entry name" value="Glyco_hydro2_dom5"/>
</dbReference>
<dbReference type="PROSITE" id="PS51257">
    <property type="entry name" value="PROKAR_LIPOPROTEIN"/>
    <property type="match status" value="1"/>
</dbReference>
<evidence type="ECO:0000313" key="11">
    <source>
        <dbReference type="Proteomes" id="UP000033109"/>
    </source>
</evidence>
<keyword evidence="3" id="KW-0326">Glycosidase</keyword>
<dbReference type="Gene3D" id="2.60.40.10">
    <property type="entry name" value="Immunoglobulins"/>
    <property type="match status" value="3"/>
</dbReference>
<dbReference type="SUPFAM" id="SSF49303">
    <property type="entry name" value="beta-Galactosidase/glucuronidase domain"/>
    <property type="match status" value="1"/>
</dbReference>
<keyword evidence="11" id="KW-1185">Reference proteome</keyword>
<dbReference type="GO" id="GO:0004553">
    <property type="term" value="F:hydrolase activity, hydrolyzing O-glycosyl compounds"/>
    <property type="evidence" value="ECO:0007669"/>
    <property type="project" value="InterPro"/>
</dbReference>
<dbReference type="InterPro" id="IPR017853">
    <property type="entry name" value="GH"/>
</dbReference>
<keyword evidence="2" id="KW-0378">Hydrolase</keyword>
<dbReference type="SUPFAM" id="SSF49785">
    <property type="entry name" value="Galactose-binding domain-like"/>
    <property type="match status" value="1"/>
</dbReference>
<dbReference type="Proteomes" id="UP000033109">
    <property type="component" value="Chromosome"/>
</dbReference>
<evidence type="ECO:0000256" key="2">
    <source>
        <dbReference type="ARBA" id="ARBA00022801"/>
    </source>
</evidence>
<dbReference type="Pfam" id="PF18565">
    <property type="entry name" value="Glyco_hydro2_C5"/>
    <property type="match status" value="1"/>
</dbReference>
<dbReference type="AlphaFoldDB" id="A0A0E3ZC57"/>
<reference evidence="10 11" key="1">
    <citation type="journal article" date="2015" name="Sci. Rep.">
        <title>Unraveling adaptation of Pontibacter korlensis to radiation and infertility in desert through complete genome and comparative transcriptomic analysis.</title>
        <authorList>
            <person name="Dai J."/>
            <person name="Dai W."/>
            <person name="Qiu C."/>
            <person name="Yang Z."/>
            <person name="Zhang Y."/>
            <person name="Zhou M."/>
            <person name="Zhang L."/>
            <person name="Fang C."/>
            <person name="Gao Q."/>
            <person name="Yang Q."/>
            <person name="Li X."/>
            <person name="Wang Z."/>
            <person name="Wang Z."/>
            <person name="Jia Z."/>
            <person name="Chen X."/>
        </authorList>
    </citation>
    <scope>NUCLEOTIDE SEQUENCE [LARGE SCALE GENOMIC DNA]</scope>
    <source>
        <strain evidence="10 11">X14-1T</strain>
    </source>
</reference>
<dbReference type="InterPro" id="IPR006103">
    <property type="entry name" value="Glyco_hydro_2_cat"/>
</dbReference>